<organism evidence="1 2">
    <name type="scientific">Nocardioides fonticola</name>
    <dbReference type="NCBI Taxonomy" id="450363"/>
    <lineage>
        <taxon>Bacteria</taxon>
        <taxon>Bacillati</taxon>
        <taxon>Actinomycetota</taxon>
        <taxon>Actinomycetes</taxon>
        <taxon>Propionibacteriales</taxon>
        <taxon>Nocardioidaceae</taxon>
        <taxon>Nocardioides</taxon>
    </lineage>
</organism>
<dbReference type="EMBL" id="BAAAZH010000036">
    <property type="protein sequence ID" value="GAA4129740.1"/>
    <property type="molecule type" value="Genomic_DNA"/>
</dbReference>
<proteinExistence type="predicted"/>
<comment type="caution">
    <text evidence="1">The sequence shown here is derived from an EMBL/GenBank/DDBJ whole genome shotgun (WGS) entry which is preliminary data.</text>
</comment>
<dbReference type="Proteomes" id="UP001501495">
    <property type="component" value="Unassembled WGS sequence"/>
</dbReference>
<evidence type="ECO:0000313" key="1">
    <source>
        <dbReference type="EMBL" id="GAA4129740.1"/>
    </source>
</evidence>
<keyword evidence="2" id="KW-1185">Reference proteome</keyword>
<evidence type="ECO:0000313" key="2">
    <source>
        <dbReference type="Proteomes" id="UP001501495"/>
    </source>
</evidence>
<reference evidence="2" key="1">
    <citation type="journal article" date="2019" name="Int. J. Syst. Evol. Microbiol.">
        <title>The Global Catalogue of Microorganisms (GCM) 10K type strain sequencing project: providing services to taxonomists for standard genome sequencing and annotation.</title>
        <authorList>
            <consortium name="The Broad Institute Genomics Platform"/>
            <consortium name="The Broad Institute Genome Sequencing Center for Infectious Disease"/>
            <person name="Wu L."/>
            <person name="Ma J."/>
        </authorList>
    </citation>
    <scope>NUCLEOTIDE SEQUENCE [LARGE SCALE GENOMIC DNA]</scope>
    <source>
        <strain evidence="2">JCM 16703</strain>
    </source>
</reference>
<dbReference type="RefSeq" id="WP_344735558.1">
    <property type="nucleotide sequence ID" value="NZ_BAAAZH010000036.1"/>
</dbReference>
<accession>A0ABP7Y3F9</accession>
<evidence type="ECO:0008006" key="3">
    <source>
        <dbReference type="Google" id="ProtNLM"/>
    </source>
</evidence>
<name>A0ABP7Y3F9_9ACTN</name>
<sequence length="291" mass="31223">MEPSHLDAGARSWLSGLPLNRKERYYTGTVLPGLVCGDDFAHLDRFLALCGLPVEVDRRPDGRHQVLVVTEYGFAESVFTPEDVARWGSGLQADTPDVVIAGADWLLAVEAKMFHTPSAADLTAQMDRQAAVIGLWVEKLELSAERVRHVLLLPAELAKKSAQSAHPVVTWEAVLAEFQQVGVPYWANVLASALDSYGSLASAAISFGKNKDRLLTGSEILEAVSSGEVAIGAVGRTGGRHGKAFLEDLASGGWRARRYEVRAGEPPNKNWFTLADFLAAVASADSLGGSD</sequence>
<protein>
    <recommendedName>
        <fullName evidence="3">Restriction endonuclease</fullName>
    </recommendedName>
</protein>
<gene>
    <name evidence="1" type="ORF">GCM10022215_42610</name>
</gene>